<protein>
    <submittedName>
        <fullName evidence="1">Uncharacterized protein</fullName>
    </submittedName>
</protein>
<gene>
    <name evidence="1" type="ORF">ATW55_13180</name>
</gene>
<dbReference type="RefSeq" id="WP_153005106.1">
    <property type="nucleotide sequence ID" value="NZ_LPVJ01000038.1"/>
</dbReference>
<name>A0A101XQK0_9BACL</name>
<sequence>MDLDRLVIDSNELSRTVQMDALSMSEEELHRAYEKLLAMESLLQCAIEEKKEQLQTLIATRKAKLAYSQGGNV</sequence>
<reference evidence="1 2" key="1">
    <citation type="submission" date="2015-12" db="EMBL/GenBank/DDBJ databases">
        <title>Draft genome sequence of Acidibacillus ferrooxidans ITV001, isolated from a chalcopyrite acid mine drainage site in Brazil.</title>
        <authorList>
            <person name="Dall'Agnol H."/>
            <person name="Nancucheo I."/>
            <person name="Johnson B."/>
            <person name="Oliveira R."/>
            <person name="Leite L."/>
            <person name="Pylro V."/>
            <person name="Nunes G.L."/>
            <person name="Tzotzos G."/>
            <person name="Fernandes G.R."/>
            <person name="Dutra J."/>
            <person name="Orellana S.C."/>
            <person name="Oliveira G."/>
        </authorList>
    </citation>
    <scope>NUCLEOTIDE SEQUENCE [LARGE SCALE GENOMIC DNA]</scope>
    <source>
        <strain evidence="2">ITV01</strain>
    </source>
</reference>
<dbReference type="AlphaFoldDB" id="A0A101XQK0"/>
<dbReference type="EMBL" id="LPVJ01000038">
    <property type="protein sequence ID" value="KUO95697.1"/>
    <property type="molecule type" value="Genomic_DNA"/>
</dbReference>
<comment type="caution">
    <text evidence="1">The sequence shown here is derived from an EMBL/GenBank/DDBJ whole genome shotgun (WGS) entry which is preliminary data.</text>
</comment>
<dbReference type="Proteomes" id="UP000053557">
    <property type="component" value="Unassembled WGS sequence"/>
</dbReference>
<evidence type="ECO:0000313" key="1">
    <source>
        <dbReference type="EMBL" id="KUO95697.1"/>
    </source>
</evidence>
<proteinExistence type="predicted"/>
<keyword evidence="2" id="KW-1185">Reference proteome</keyword>
<accession>A0A101XQK0</accession>
<organism evidence="1 2">
    <name type="scientific">Ferroacidibacillus organovorans</name>
    <dbReference type="NCBI Taxonomy" id="1765683"/>
    <lineage>
        <taxon>Bacteria</taxon>
        <taxon>Bacillati</taxon>
        <taxon>Bacillota</taxon>
        <taxon>Bacilli</taxon>
        <taxon>Bacillales</taxon>
        <taxon>Alicyclobacillaceae</taxon>
        <taxon>Ferroacidibacillus</taxon>
    </lineage>
</organism>
<evidence type="ECO:0000313" key="2">
    <source>
        <dbReference type="Proteomes" id="UP000053557"/>
    </source>
</evidence>